<dbReference type="EMBL" id="JAENIL010000003">
    <property type="protein sequence ID" value="MBK1875668.1"/>
    <property type="molecule type" value="Genomic_DNA"/>
</dbReference>
<evidence type="ECO:0000313" key="8">
    <source>
        <dbReference type="Proteomes" id="UP000617628"/>
    </source>
</evidence>
<dbReference type="EC" id="3.1.-.-" evidence="5"/>
<sequence length="142" mass="16057">MPRYLLDVNVLLALFDPSHPRHNDCHEWISTQGSFAWASCPMSENGFARVISNPKYPGIETTPSDALAYLSKFVASSDHTFWPDSISLREFNLSRFSPKQITDAYFVLLAFNNQGILATLDKRLINARENTPQADHIELISD</sequence>
<feature type="binding site" evidence="5">
    <location>
        <position position="7"/>
    </location>
    <ligand>
        <name>Mg(2+)</name>
        <dbReference type="ChEBI" id="CHEBI:18420"/>
    </ligand>
</feature>
<name>A0A934RSL1_9BACT</name>
<dbReference type="GO" id="GO:0004540">
    <property type="term" value="F:RNA nuclease activity"/>
    <property type="evidence" value="ECO:0007669"/>
    <property type="project" value="InterPro"/>
</dbReference>
<evidence type="ECO:0000259" key="6">
    <source>
        <dbReference type="Pfam" id="PF01850"/>
    </source>
</evidence>
<keyword evidence="2 5" id="KW-0540">Nuclease</keyword>
<dbReference type="GO" id="GO:0045926">
    <property type="term" value="P:negative regulation of growth"/>
    <property type="evidence" value="ECO:0007669"/>
    <property type="project" value="UniProtKB-ARBA"/>
</dbReference>
<evidence type="ECO:0000256" key="1">
    <source>
        <dbReference type="ARBA" id="ARBA00022649"/>
    </source>
</evidence>
<dbReference type="SUPFAM" id="SSF88723">
    <property type="entry name" value="PIN domain-like"/>
    <property type="match status" value="1"/>
</dbReference>
<keyword evidence="4 5" id="KW-0378">Hydrolase</keyword>
<dbReference type="InterPro" id="IPR002716">
    <property type="entry name" value="PIN_dom"/>
</dbReference>
<dbReference type="GO" id="GO:0016788">
    <property type="term" value="F:hydrolase activity, acting on ester bonds"/>
    <property type="evidence" value="ECO:0007669"/>
    <property type="project" value="InterPro"/>
</dbReference>
<evidence type="ECO:0000256" key="5">
    <source>
        <dbReference type="HAMAP-Rule" id="MF_00265"/>
    </source>
</evidence>
<feature type="binding site" evidence="5">
    <location>
        <position position="103"/>
    </location>
    <ligand>
        <name>Mg(2+)</name>
        <dbReference type="ChEBI" id="CHEBI:18420"/>
    </ligand>
</feature>
<dbReference type="InterPro" id="IPR029060">
    <property type="entry name" value="PIN-like_dom_sf"/>
</dbReference>
<dbReference type="Proteomes" id="UP000617628">
    <property type="component" value="Unassembled WGS sequence"/>
</dbReference>
<gene>
    <name evidence="5" type="primary">vapC</name>
    <name evidence="7" type="ORF">JIN87_02250</name>
</gene>
<dbReference type="Pfam" id="PF01850">
    <property type="entry name" value="PIN"/>
    <property type="match status" value="1"/>
</dbReference>
<dbReference type="InterPro" id="IPR022907">
    <property type="entry name" value="VapC_family"/>
</dbReference>
<evidence type="ECO:0000313" key="7">
    <source>
        <dbReference type="EMBL" id="MBK1875668.1"/>
    </source>
</evidence>
<comment type="similarity">
    <text evidence="5">Belongs to the PINc/VapC protein family.</text>
</comment>
<dbReference type="InterPro" id="IPR006226">
    <property type="entry name" value="Mtu_PIN"/>
</dbReference>
<comment type="function">
    <text evidence="5">Toxic component of a toxin-antitoxin (TA) system. An RNase.</text>
</comment>
<dbReference type="RefSeq" id="WP_200353887.1">
    <property type="nucleotide sequence ID" value="NZ_JAENIL010000003.1"/>
</dbReference>
<dbReference type="HAMAP" id="MF_00265">
    <property type="entry name" value="VapC_Nob1"/>
    <property type="match status" value="1"/>
</dbReference>
<dbReference type="AlphaFoldDB" id="A0A934RSL1"/>
<reference evidence="7" key="1">
    <citation type="submission" date="2021-01" db="EMBL/GenBank/DDBJ databases">
        <title>Modified the classification status of verrucomicrobia.</title>
        <authorList>
            <person name="Feng X."/>
        </authorList>
    </citation>
    <scope>NUCLEOTIDE SEQUENCE</scope>
    <source>
        <strain evidence="7">KCTC 13126</strain>
    </source>
</reference>
<keyword evidence="8" id="KW-1185">Reference proteome</keyword>
<dbReference type="NCBIfam" id="TIGR00028">
    <property type="entry name" value="Mtu_PIN_fam"/>
    <property type="match status" value="1"/>
</dbReference>
<feature type="domain" description="PIN" evidence="6">
    <location>
        <begin position="4"/>
        <end position="127"/>
    </location>
</feature>
<keyword evidence="5" id="KW-0460">Magnesium</keyword>
<accession>A0A934RSL1</accession>
<keyword evidence="3 5" id="KW-0479">Metal-binding</keyword>
<keyword evidence="5" id="KW-0800">Toxin</keyword>
<comment type="caution">
    <text evidence="7">The sequence shown here is derived from an EMBL/GenBank/DDBJ whole genome shotgun (WGS) entry which is preliminary data.</text>
</comment>
<evidence type="ECO:0000256" key="2">
    <source>
        <dbReference type="ARBA" id="ARBA00022722"/>
    </source>
</evidence>
<dbReference type="GO" id="GO:0000287">
    <property type="term" value="F:magnesium ion binding"/>
    <property type="evidence" value="ECO:0007669"/>
    <property type="project" value="UniProtKB-UniRule"/>
</dbReference>
<proteinExistence type="inferred from homology"/>
<organism evidence="7 8">
    <name type="scientific">Pelagicoccus mobilis</name>
    <dbReference type="NCBI Taxonomy" id="415221"/>
    <lineage>
        <taxon>Bacteria</taxon>
        <taxon>Pseudomonadati</taxon>
        <taxon>Verrucomicrobiota</taxon>
        <taxon>Opitutia</taxon>
        <taxon>Puniceicoccales</taxon>
        <taxon>Pelagicoccaceae</taxon>
        <taxon>Pelagicoccus</taxon>
    </lineage>
</organism>
<comment type="cofactor">
    <cofactor evidence="5">
        <name>Mg(2+)</name>
        <dbReference type="ChEBI" id="CHEBI:18420"/>
    </cofactor>
</comment>
<keyword evidence="1 5" id="KW-1277">Toxin-antitoxin system</keyword>
<evidence type="ECO:0000256" key="3">
    <source>
        <dbReference type="ARBA" id="ARBA00022723"/>
    </source>
</evidence>
<protein>
    <recommendedName>
        <fullName evidence="5">Ribonuclease VapC</fullName>
        <shortName evidence="5">RNase VapC</shortName>
        <ecNumber evidence="5">3.1.-.-</ecNumber>
    </recommendedName>
    <alternativeName>
        <fullName evidence="5">Toxin VapC</fullName>
    </alternativeName>
</protein>
<evidence type="ECO:0000256" key="4">
    <source>
        <dbReference type="ARBA" id="ARBA00022801"/>
    </source>
</evidence>
<dbReference type="GO" id="GO:0090729">
    <property type="term" value="F:toxin activity"/>
    <property type="evidence" value="ECO:0007669"/>
    <property type="project" value="UniProtKB-KW"/>
</dbReference>